<dbReference type="STRING" id="996342.SAMN05443551_2946"/>
<protein>
    <recommendedName>
        <fullName evidence="3">Helix-turn-helix domain-containing protein</fullName>
    </recommendedName>
</protein>
<organism evidence="1 2">
    <name type="scientific">Marivita hallyeonensis</name>
    <dbReference type="NCBI Taxonomy" id="996342"/>
    <lineage>
        <taxon>Bacteria</taxon>
        <taxon>Pseudomonadati</taxon>
        <taxon>Pseudomonadota</taxon>
        <taxon>Alphaproteobacteria</taxon>
        <taxon>Rhodobacterales</taxon>
        <taxon>Roseobacteraceae</taxon>
        <taxon>Marivita</taxon>
    </lineage>
</organism>
<dbReference type="Proteomes" id="UP000184221">
    <property type="component" value="Unassembled WGS sequence"/>
</dbReference>
<evidence type="ECO:0000313" key="1">
    <source>
        <dbReference type="EMBL" id="SHH76262.1"/>
    </source>
</evidence>
<gene>
    <name evidence="1" type="ORF">SAMN05443551_2946</name>
</gene>
<reference evidence="1 2" key="1">
    <citation type="submission" date="2016-11" db="EMBL/GenBank/DDBJ databases">
        <authorList>
            <person name="Jaros S."/>
            <person name="Januszkiewicz K."/>
            <person name="Wedrychowicz H."/>
        </authorList>
    </citation>
    <scope>NUCLEOTIDE SEQUENCE [LARGE SCALE GENOMIC DNA]</scope>
    <source>
        <strain evidence="1 2">DSM 29431</strain>
    </source>
</reference>
<evidence type="ECO:0000313" key="2">
    <source>
        <dbReference type="Proteomes" id="UP000184221"/>
    </source>
</evidence>
<dbReference type="SUPFAM" id="SSF46955">
    <property type="entry name" value="Putative DNA-binding domain"/>
    <property type="match status" value="1"/>
</dbReference>
<keyword evidence="2" id="KW-1185">Reference proteome</keyword>
<dbReference type="InterPro" id="IPR009061">
    <property type="entry name" value="DNA-bd_dom_put_sf"/>
</dbReference>
<dbReference type="EMBL" id="FQXC01000004">
    <property type="protein sequence ID" value="SHH76262.1"/>
    <property type="molecule type" value="Genomic_DNA"/>
</dbReference>
<accession>A0A1M5VLY3</accession>
<proteinExistence type="predicted"/>
<evidence type="ECO:0008006" key="3">
    <source>
        <dbReference type="Google" id="ProtNLM"/>
    </source>
</evidence>
<name>A0A1M5VLY3_9RHOB</name>
<dbReference type="RefSeq" id="WP_072778631.1">
    <property type="nucleotide sequence ID" value="NZ_FQXC01000004.1"/>
</dbReference>
<dbReference type="AlphaFoldDB" id="A0A1M5VLY3"/>
<sequence length="137" mass="15370">MPKQARLSGIKSFYCNTIGEASEVAGVSLRTIRNWASDGLHVMNGTRPALIRGDDLRDYIKSKRKSLSVRTRIDAFYCVKCRKERRAAEGFVDCEVKQGRAKLTAFCETYETVVSKPVAESLIPEIARTLDLKITLL</sequence>
<dbReference type="OrthoDB" id="8546410at2"/>